<evidence type="ECO:0000313" key="3">
    <source>
        <dbReference type="Proteomes" id="UP000325577"/>
    </source>
</evidence>
<dbReference type="AlphaFoldDB" id="A0A5J5AQI7"/>
<dbReference type="OrthoDB" id="5544992at2759"/>
<proteinExistence type="predicted"/>
<dbReference type="Pfam" id="PF14244">
    <property type="entry name" value="Retrotran_gag_3"/>
    <property type="match status" value="1"/>
</dbReference>
<feature type="domain" description="Retrotransposon Copia-like N-terminal" evidence="1">
    <location>
        <begin position="27"/>
        <end position="74"/>
    </location>
</feature>
<dbReference type="InterPro" id="IPR029472">
    <property type="entry name" value="Copia-like_N"/>
</dbReference>
<sequence>MAEELISVTPQNPPLTHNSIDDSYFLHHGENPGLMLVSQQLNGDNYPTWARAMSKALSVKNKLGFVNETLTKPANPSDPLYSAWERCNDMVLSWILNSVTKNIASNILYIDVAADAWKDLKERFSQGNRPRIIPVKESAQLFNSRSNDDEKQREIKVNSAPSFDSIVAVTTTTRNSFVITKNGNKQSGFRKDKSVCSHCGYTGHTSDKCYRIHGFPPGFKSKKANVHSANQIISSSTDQESKEFPQLAFTQEQRQQILTLINPPTKSLHLANQVSTASLLPSTSSGILPTPNIQYYENLSSKNSAIFSLNLPIIWLLLLSILQ</sequence>
<organism evidence="2 3">
    <name type="scientific">Nyssa sinensis</name>
    <dbReference type="NCBI Taxonomy" id="561372"/>
    <lineage>
        <taxon>Eukaryota</taxon>
        <taxon>Viridiplantae</taxon>
        <taxon>Streptophyta</taxon>
        <taxon>Embryophyta</taxon>
        <taxon>Tracheophyta</taxon>
        <taxon>Spermatophyta</taxon>
        <taxon>Magnoliopsida</taxon>
        <taxon>eudicotyledons</taxon>
        <taxon>Gunneridae</taxon>
        <taxon>Pentapetalae</taxon>
        <taxon>asterids</taxon>
        <taxon>Cornales</taxon>
        <taxon>Nyssaceae</taxon>
        <taxon>Nyssa</taxon>
    </lineage>
</organism>
<dbReference type="PANTHER" id="PTHR37610">
    <property type="entry name" value="CCHC-TYPE DOMAIN-CONTAINING PROTEIN"/>
    <property type="match status" value="1"/>
</dbReference>
<name>A0A5J5AQI7_9ASTE</name>
<evidence type="ECO:0000259" key="1">
    <source>
        <dbReference type="Pfam" id="PF14244"/>
    </source>
</evidence>
<evidence type="ECO:0000313" key="2">
    <source>
        <dbReference type="EMBL" id="KAA8532529.1"/>
    </source>
</evidence>
<dbReference type="PANTHER" id="PTHR37610:SF100">
    <property type="entry name" value="COPIA-LIKE POLYPROTEIN_RETROTRANSPOSON"/>
    <property type="match status" value="1"/>
</dbReference>
<reference evidence="2 3" key="1">
    <citation type="submission" date="2019-09" db="EMBL/GenBank/DDBJ databases">
        <title>A chromosome-level genome assembly of the Chinese tupelo Nyssa sinensis.</title>
        <authorList>
            <person name="Yang X."/>
            <person name="Kang M."/>
            <person name="Yang Y."/>
            <person name="Xiong H."/>
            <person name="Wang M."/>
            <person name="Zhang Z."/>
            <person name="Wang Z."/>
            <person name="Wu H."/>
            <person name="Ma T."/>
            <person name="Liu J."/>
            <person name="Xi Z."/>
        </authorList>
    </citation>
    <scope>NUCLEOTIDE SEQUENCE [LARGE SCALE GENOMIC DNA]</scope>
    <source>
        <strain evidence="2">J267</strain>
        <tissue evidence="2">Leaf</tissue>
    </source>
</reference>
<accession>A0A5J5AQI7</accession>
<protein>
    <recommendedName>
        <fullName evidence="1">Retrotransposon Copia-like N-terminal domain-containing protein</fullName>
    </recommendedName>
</protein>
<dbReference type="Proteomes" id="UP000325577">
    <property type="component" value="Linkage Group LG19"/>
</dbReference>
<keyword evidence="3" id="KW-1185">Reference proteome</keyword>
<gene>
    <name evidence="2" type="ORF">F0562_032655</name>
</gene>
<dbReference type="EMBL" id="CM018042">
    <property type="protein sequence ID" value="KAA8532529.1"/>
    <property type="molecule type" value="Genomic_DNA"/>
</dbReference>